<feature type="signal peptide" evidence="3">
    <location>
        <begin position="1"/>
        <end position="25"/>
    </location>
</feature>
<sequence>MRSPGKFFMLTAALTATISSFSAQAGEVLDRIISTKTMTLACDADYPPQSFLNDKNEMDGFDVAVAREIAKRLGAELKVVTPAWEIITAGGWGERWDISVGSMTPTQKRAEVLEFPAVYYYTPASFAVHSKSEIASYDDLQGKNIGACGGCTTESYLKGDLLIEGAEAQAIDYAVKPGKIHSYETDTNIFDDLRIGPGLRLDATLSPLPTIHEAIANNYPLKVVGEPVYYEPLAIAVDKGDPEFSAKVTEIVDEMRKDGTLTYISMKWYGYDYTIKK</sequence>
<organism evidence="5 6">
    <name type="scientific">Marinobacterium maritimum</name>
    <dbReference type="NCBI Taxonomy" id="500162"/>
    <lineage>
        <taxon>Bacteria</taxon>
        <taxon>Pseudomonadati</taxon>
        <taxon>Pseudomonadota</taxon>
        <taxon>Gammaproteobacteria</taxon>
        <taxon>Oceanospirillales</taxon>
        <taxon>Oceanospirillaceae</taxon>
        <taxon>Marinobacterium</taxon>
    </lineage>
</organism>
<dbReference type="SMART" id="SM00062">
    <property type="entry name" value="PBPb"/>
    <property type="match status" value="1"/>
</dbReference>
<keyword evidence="2 3" id="KW-0732">Signal</keyword>
<comment type="similarity">
    <text evidence="1">Belongs to the bacterial solute-binding protein 3 family.</text>
</comment>
<evidence type="ECO:0000256" key="3">
    <source>
        <dbReference type="SAM" id="SignalP"/>
    </source>
</evidence>
<feature type="domain" description="Solute-binding protein family 3/N-terminal" evidence="4">
    <location>
        <begin position="37"/>
        <end position="272"/>
    </location>
</feature>
<proteinExistence type="inferred from homology"/>
<evidence type="ECO:0000256" key="2">
    <source>
        <dbReference type="ARBA" id="ARBA00022729"/>
    </source>
</evidence>
<evidence type="ECO:0000256" key="1">
    <source>
        <dbReference type="ARBA" id="ARBA00010333"/>
    </source>
</evidence>
<dbReference type="InterPro" id="IPR001638">
    <property type="entry name" value="Solute-binding_3/MltF_N"/>
</dbReference>
<evidence type="ECO:0000313" key="6">
    <source>
        <dbReference type="Proteomes" id="UP001499915"/>
    </source>
</evidence>
<protein>
    <submittedName>
        <fullName evidence="5">Transporter substrate-binding domain-containing protein</fullName>
    </submittedName>
</protein>
<dbReference type="PANTHER" id="PTHR35936:SF19">
    <property type="entry name" value="AMINO-ACID-BINDING PROTEIN YXEM-RELATED"/>
    <property type="match status" value="1"/>
</dbReference>
<dbReference type="Proteomes" id="UP001499915">
    <property type="component" value="Unassembled WGS sequence"/>
</dbReference>
<feature type="chain" id="PRO_5047123001" evidence="3">
    <location>
        <begin position="26"/>
        <end position="277"/>
    </location>
</feature>
<name>A0ABN1I9V4_9GAMM</name>
<dbReference type="EMBL" id="BAAAET010000005">
    <property type="protein sequence ID" value="GAA0700856.1"/>
    <property type="molecule type" value="Genomic_DNA"/>
</dbReference>
<comment type="caution">
    <text evidence="5">The sequence shown here is derived from an EMBL/GenBank/DDBJ whole genome shotgun (WGS) entry which is preliminary data.</text>
</comment>
<dbReference type="Gene3D" id="3.40.190.10">
    <property type="entry name" value="Periplasmic binding protein-like II"/>
    <property type="match status" value="2"/>
</dbReference>
<gene>
    <name evidence="5" type="ORF">GCM10009104_32440</name>
</gene>
<dbReference type="SUPFAM" id="SSF53850">
    <property type="entry name" value="Periplasmic binding protein-like II"/>
    <property type="match status" value="1"/>
</dbReference>
<dbReference type="PANTHER" id="PTHR35936">
    <property type="entry name" value="MEMBRANE-BOUND LYTIC MUREIN TRANSGLYCOSYLASE F"/>
    <property type="match status" value="1"/>
</dbReference>
<keyword evidence="6" id="KW-1185">Reference proteome</keyword>
<evidence type="ECO:0000259" key="4">
    <source>
        <dbReference type="SMART" id="SM00062"/>
    </source>
</evidence>
<dbReference type="Pfam" id="PF00497">
    <property type="entry name" value="SBP_bac_3"/>
    <property type="match status" value="1"/>
</dbReference>
<evidence type="ECO:0000313" key="5">
    <source>
        <dbReference type="EMBL" id="GAA0700856.1"/>
    </source>
</evidence>
<accession>A0ABN1I9V4</accession>
<reference evidence="5 6" key="1">
    <citation type="journal article" date="2019" name="Int. J. Syst. Evol. Microbiol.">
        <title>The Global Catalogue of Microorganisms (GCM) 10K type strain sequencing project: providing services to taxonomists for standard genome sequencing and annotation.</title>
        <authorList>
            <consortium name="The Broad Institute Genomics Platform"/>
            <consortium name="The Broad Institute Genome Sequencing Center for Infectious Disease"/>
            <person name="Wu L."/>
            <person name="Ma J."/>
        </authorList>
    </citation>
    <scope>NUCLEOTIDE SEQUENCE [LARGE SCALE GENOMIC DNA]</scope>
    <source>
        <strain evidence="5 6">JCM 15134</strain>
    </source>
</reference>